<dbReference type="RefSeq" id="WP_139695406.1">
    <property type="nucleotide sequence ID" value="NZ_CP074074.1"/>
</dbReference>
<dbReference type="InterPro" id="IPR029044">
    <property type="entry name" value="Nucleotide-diphossugar_trans"/>
</dbReference>
<name>A0A5C4SPM8_9FLAO</name>
<keyword evidence="2" id="KW-0808">Transferase</keyword>
<dbReference type="GO" id="GO:0016740">
    <property type="term" value="F:transferase activity"/>
    <property type="evidence" value="ECO:0007669"/>
    <property type="project" value="UniProtKB-KW"/>
</dbReference>
<dbReference type="SUPFAM" id="SSF53448">
    <property type="entry name" value="Nucleotide-diphospho-sugar transferases"/>
    <property type="match status" value="1"/>
</dbReference>
<accession>A0A5C4SPM8</accession>
<evidence type="ECO:0000313" key="2">
    <source>
        <dbReference type="EMBL" id="TNJ45763.1"/>
    </source>
</evidence>
<dbReference type="CDD" id="cd00761">
    <property type="entry name" value="Glyco_tranf_GTA_type"/>
    <property type="match status" value="1"/>
</dbReference>
<organism evidence="2 3">
    <name type="scientific">Allotamlana fucoidanivorans</name>
    <dbReference type="NCBI Taxonomy" id="2583814"/>
    <lineage>
        <taxon>Bacteria</taxon>
        <taxon>Pseudomonadati</taxon>
        <taxon>Bacteroidota</taxon>
        <taxon>Flavobacteriia</taxon>
        <taxon>Flavobacteriales</taxon>
        <taxon>Flavobacteriaceae</taxon>
        <taxon>Allotamlana</taxon>
    </lineage>
</organism>
<dbReference type="InterPro" id="IPR001173">
    <property type="entry name" value="Glyco_trans_2-like"/>
</dbReference>
<comment type="caution">
    <text evidence="2">The sequence shown here is derived from an EMBL/GenBank/DDBJ whole genome shotgun (WGS) entry which is preliminary data.</text>
</comment>
<dbReference type="AlphaFoldDB" id="A0A5C4SPM8"/>
<dbReference type="EMBL" id="VDCS01000004">
    <property type="protein sequence ID" value="TNJ45763.1"/>
    <property type="molecule type" value="Genomic_DNA"/>
</dbReference>
<evidence type="ECO:0000259" key="1">
    <source>
        <dbReference type="Pfam" id="PF00535"/>
    </source>
</evidence>
<dbReference type="Pfam" id="PF00535">
    <property type="entry name" value="Glycos_transf_2"/>
    <property type="match status" value="1"/>
</dbReference>
<gene>
    <name evidence="2" type="ORF">FGF67_05115</name>
</gene>
<proteinExistence type="predicted"/>
<protein>
    <submittedName>
        <fullName evidence="2">Glycosyltransferase family 2 protein</fullName>
    </submittedName>
</protein>
<sequence length="328" mass="37576">MRVGGNPQKAEGLITLKTNHRVVMVVFVPELTGYYTNMFEVTKLSINSLIKTIPLTSAITIVDNGSCSTVTNYLTKLLKEGLIDALMLLKNNIGKIDALMAGARGAREPIITLTDCDILFEANWVSETIKVFNTFKNVGSVSPIPTRTAVKYFTFSTQQAILQKRLCLKFESIPENFKAYNMFLKSINWNQEPDKFKLWPVVINKNVKAIVGSDHQVVTLRRDILFNCTPSKPSFTKVGKESERDYVDLAIDMSGGFRLSTYHFYAFHMGNKLENWMTIVYDKLENNSEELDLKLFPKLKYQDINPFWYKFKKKLLKKVFETQIPSNY</sequence>
<dbReference type="OrthoDB" id="1116632at2"/>
<feature type="domain" description="Glycosyltransferase 2-like" evidence="1">
    <location>
        <begin position="45"/>
        <end position="177"/>
    </location>
</feature>
<evidence type="ECO:0000313" key="3">
    <source>
        <dbReference type="Proteomes" id="UP000308713"/>
    </source>
</evidence>
<reference evidence="2 3" key="1">
    <citation type="submission" date="2019-05" db="EMBL/GenBank/DDBJ databases">
        <title>Tamlana fucoidanivorans sp. nov., isolated from the surface of algae collected from Fujian province in China.</title>
        <authorList>
            <person name="Li J."/>
        </authorList>
    </citation>
    <scope>NUCLEOTIDE SEQUENCE [LARGE SCALE GENOMIC DNA]</scope>
    <source>
        <strain evidence="2 3">CW2-9</strain>
    </source>
</reference>
<dbReference type="Proteomes" id="UP000308713">
    <property type="component" value="Unassembled WGS sequence"/>
</dbReference>
<keyword evidence="3" id="KW-1185">Reference proteome</keyword>
<dbReference type="Gene3D" id="3.90.550.10">
    <property type="entry name" value="Spore Coat Polysaccharide Biosynthesis Protein SpsA, Chain A"/>
    <property type="match status" value="1"/>
</dbReference>